<dbReference type="SUPFAM" id="SSF53067">
    <property type="entry name" value="Actin-like ATPase domain"/>
    <property type="match status" value="1"/>
</dbReference>
<dbReference type="Gene3D" id="3.30.420.40">
    <property type="match status" value="1"/>
</dbReference>
<dbReference type="Proteomes" id="UP000031668">
    <property type="component" value="Unassembled WGS sequence"/>
</dbReference>
<name>A0A0C2IEX0_THEKT</name>
<keyword evidence="2" id="KW-1185">Reference proteome</keyword>
<gene>
    <name evidence="1" type="ORF">RF11_14028</name>
</gene>
<dbReference type="PANTHER" id="PTHR11937">
    <property type="entry name" value="ACTIN"/>
    <property type="match status" value="1"/>
</dbReference>
<reference evidence="1 2" key="1">
    <citation type="journal article" date="2014" name="Genome Biol. Evol.">
        <title>The genome of the myxosporean Thelohanellus kitauei shows adaptations to nutrient acquisition within its fish host.</title>
        <authorList>
            <person name="Yang Y."/>
            <person name="Xiong J."/>
            <person name="Zhou Z."/>
            <person name="Huo F."/>
            <person name="Miao W."/>
            <person name="Ran C."/>
            <person name="Liu Y."/>
            <person name="Zhang J."/>
            <person name="Feng J."/>
            <person name="Wang M."/>
            <person name="Wang M."/>
            <person name="Wang L."/>
            <person name="Yao B."/>
        </authorList>
    </citation>
    <scope>NUCLEOTIDE SEQUENCE [LARGE SCALE GENOMIC DNA]</scope>
    <source>
        <strain evidence="1">Wuqing</strain>
    </source>
</reference>
<dbReference type="Pfam" id="PF00022">
    <property type="entry name" value="Actin"/>
    <property type="match status" value="1"/>
</dbReference>
<evidence type="ECO:0000313" key="1">
    <source>
        <dbReference type="EMBL" id="KII63863.1"/>
    </source>
</evidence>
<dbReference type="InterPro" id="IPR004000">
    <property type="entry name" value="Actin"/>
</dbReference>
<dbReference type="EMBL" id="JWZT01004542">
    <property type="protein sequence ID" value="KII63863.1"/>
    <property type="molecule type" value="Genomic_DNA"/>
</dbReference>
<evidence type="ECO:0000313" key="2">
    <source>
        <dbReference type="Proteomes" id="UP000031668"/>
    </source>
</evidence>
<dbReference type="InterPro" id="IPR043129">
    <property type="entry name" value="ATPase_NBD"/>
</dbReference>
<dbReference type="AlphaFoldDB" id="A0A0C2IEX0"/>
<dbReference type="OrthoDB" id="6220758at2759"/>
<organism evidence="1 2">
    <name type="scientific">Thelohanellus kitauei</name>
    <name type="common">Myxosporean</name>
    <dbReference type="NCBI Taxonomy" id="669202"/>
    <lineage>
        <taxon>Eukaryota</taxon>
        <taxon>Metazoa</taxon>
        <taxon>Cnidaria</taxon>
        <taxon>Myxozoa</taxon>
        <taxon>Myxosporea</taxon>
        <taxon>Bivalvulida</taxon>
        <taxon>Platysporina</taxon>
        <taxon>Myxobolidae</taxon>
        <taxon>Thelohanellus</taxon>
    </lineage>
</organism>
<dbReference type="Gene3D" id="3.90.640.10">
    <property type="entry name" value="Actin, Chain A, domain 4"/>
    <property type="match status" value="1"/>
</dbReference>
<accession>A0A0C2IEX0</accession>
<sequence>MNIFLKIAPHFAFYNYMEYTQKRPYALVIDSGFSFTHIVPFVRGKINLDGVVRIDVGGKLLTNYLREIISFSKVNIIDEPFIANHIKEMMCKVSMDFLHEIELYKLTFIYLRNAKNSLGYEVPSIDSNNNLTPIQASETITGDKNMIRIGHESIVVPELLFRPQLISK</sequence>
<comment type="caution">
    <text evidence="1">The sequence shown here is derived from an EMBL/GenBank/DDBJ whole genome shotgun (WGS) entry which is preliminary data.</text>
</comment>
<proteinExistence type="predicted"/>
<protein>
    <submittedName>
        <fullName evidence="1">Actin-related protein 6</fullName>
    </submittedName>
</protein>